<dbReference type="SUPFAM" id="SSF53448">
    <property type="entry name" value="Nucleotide-diphospho-sugar transferases"/>
    <property type="match status" value="1"/>
</dbReference>
<sequence length="280" mass="31988">MPKPKVVVVFPVYNGEKTLTSSLRCIAEQTFDGFEAIILDNKSTDKTVDIAEQFCRSDERFSVVKCAEHVSAIDNFARAVRLGAERGEYFCLRACDDHSSPDFLARLVEALDENPGKLLAACSTKLVGRSGSRIKAPDDSVFGFTSKYASGKVPRNLTFPAEWIYGLYRASAKEMLMERWFELGNPWCFASYVVSELVVRDLVVYVDGPTFDFTEGSGSEARYGAKSFRDRLTQRLKYTLGCYNLVKKLPDVSWSTRMKFFRMCWNDARRKTRYKIFWIF</sequence>
<evidence type="ECO:0000313" key="2">
    <source>
        <dbReference type="EMBL" id="PJR09329.1"/>
    </source>
</evidence>
<dbReference type="Pfam" id="PF00535">
    <property type="entry name" value="Glycos_transf_2"/>
    <property type="match status" value="1"/>
</dbReference>
<evidence type="ECO:0000313" key="3">
    <source>
        <dbReference type="Proteomes" id="UP000231987"/>
    </source>
</evidence>
<dbReference type="InterPro" id="IPR050834">
    <property type="entry name" value="Glycosyltransf_2"/>
</dbReference>
<dbReference type="InterPro" id="IPR029044">
    <property type="entry name" value="Nucleotide-diphossugar_trans"/>
</dbReference>
<accession>A0A2J0YTM1</accession>
<dbReference type="Gene3D" id="3.90.550.10">
    <property type="entry name" value="Spore Coat Polysaccharide Biosynthesis Protein SpsA, Chain A"/>
    <property type="match status" value="1"/>
</dbReference>
<dbReference type="PANTHER" id="PTHR43685:SF2">
    <property type="entry name" value="GLYCOSYLTRANSFERASE 2-LIKE DOMAIN-CONTAINING PROTEIN"/>
    <property type="match status" value="1"/>
</dbReference>
<dbReference type="PANTHER" id="PTHR43685">
    <property type="entry name" value="GLYCOSYLTRANSFERASE"/>
    <property type="match status" value="1"/>
</dbReference>
<proteinExistence type="predicted"/>
<feature type="domain" description="Glycosyltransferase 2-like" evidence="1">
    <location>
        <begin position="8"/>
        <end position="116"/>
    </location>
</feature>
<dbReference type="Proteomes" id="UP000231987">
    <property type="component" value="Unassembled WGS sequence"/>
</dbReference>
<organism evidence="2 3">
    <name type="scientific">Rhizobium meliloti</name>
    <name type="common">Ensifer meliloti</name>
    <name type="synonym">Sinorhizobium meliloti</name>
    <dbReference type="NCBI Taxonomy" id="382"/>
    <lineage>
        <taxon>Bacteria</taxon>
        <taxon>Pseudomonadati</taxon>
        <taxon>Pseudomonadota</taxon>
        <taxon>Alphaproteobacteria</taxon>
        <taxon>Hyphomicrobiales</taxon>
        <taxon>Rhizobiaceae</taxon>
        <taxon>Sinorhizobium/Ensifer group</taxon>
        <taxon>Sinorhizobium</taxon>
    </lineage>
</organism>
<dbReference type="GO" id="GO:0016740">
    <property type="term" value="F:transferase activity"/>
    <property type="evidence" value="ECO:0007669"/>
    <property type="project" value="UniProtKB-KW"/>
</dbReference>
<comment type="caution">
    <text evidence="2">The sequence shown here is derived from an EMBL/GenBank/DDBJ whole genome shotgun (WGS) entry which is preliminary data.</text>
</comment>
<dbReference type="AlphaFoldDB" id="A0A2J0YTM1"/>
<name>A0A2J0YTM1_RHIML</name>
<keyword evidence="2" id="KW-0808">Transferase</keyword>
<dbReference type="EMBL" id="NJGD01000030">
    <property type="protein sequence ID" value="PJR09329.1"/>
    <property type="molecule type" value="Genomic_DNA"/>
</dbReference>
<evidence type="ECO:0000259" key="1">
    <source>
        <dbReference type="Pfam" id="PF00535"/>
    </source>
</evidence>
<protein>
    <submittedName>
        <fullName evidence="2">Glycosyl transferase</fullName>
    </submittedName>
</protein>
<dbReference type="RefSeq" id="WP_100674884.1">
    <property type="nucleotide sequence ID" value="NZ_NJGD01000030.1"/>
</dbReference>
<reference evidence="2 3" key="1">
    <citation type="submission" date="2017-06" db="EMBL/GenBank/DDBJ databases">
        <title>Ensifer strains isolated from leguminous trees and herbs display diverse denitrification phenotypes with some acting as strong N2O sinks.</title>
        <authorList>
            <person name="Woliy K."/>
            <person name="Mania D."/>
            <person name="Bakken L.R."/>
            <person name="Frostegard A."/>
        </authorList>
    </citation>
    <scope>NUCLEOTIDE SEQUENCE [LARGE SCALE GENOMIC DNA]</scope>
    <source>
        <strain evidence="2 3">AC50a</strain>
    </source>
</reference>
<gene>
    <name evidence="2" type="ORF">CEJ86_31125</name>
</gene>
<dbReference type="CDD" id="cd00761">
    <property type="entry name" value="Glyco_tranf_GTA_type"/>
    <property type="match status" value="1"/>
</dbReference>
<dbReference type="InterPro" id="IPR001173">
    <property type="entry name" value="Glyco_trans_2-like"/>
</dbReference>